<keyword evidence="1" id="KW-0175">Coiled coil</keyword>
<feature type="coiled-coil region" evidence="1">
    <location>
        <begin position="55"/>
        <end position="173"/>
    </location>
</feature>
<accession>H5S9C7</accession>
<sequence length="390" mass="44581">MAFDVHDYLELLRLLQERPEWRAELRRLLLTDELLALPEIVRELAEAQRRTEEHVGRVEEQIAALAEAQRRTEERVGRVEERMSWVEEQIAALAEAQRRTEERVGRVEEQIAALAEAQRRTEERVGRVEEQIAALAEAQRRTEERVGRVEEQIAALAEAQRRTEERVGRVEERMSWVEEQIAALAEAQRRTEERVGHVEEQVAALAEAQRQMQEQIRQLTSSIYLLAEQVRSLVEAQKRTDDTVGGLKGRVLELMYQSKAVAYFGPLLRRPRVVDLGALLETLEAHLSPEEFRDVLQLDLLVSGKPRLQPEAPEVFLAVEISSVIDERDVERALRRSALLRRAGFRAIPVVAGERATLGAEDEARAHHVAVLQDGRVFLWAEALHAWATS</sequence>
<evidence type="ECO:0000256" key="1">
    <source>
        <dbReference type="SAM" id="Coils"/>
    </source>
</evidence>
<name>H5S9C7_9BACT</name>
<protein>
    <submittedName>
        <fullName evidence="2">Uncharacterized protein</fullName>
    </submittedName>
</protein>
<dbReference type="SUPFAM" id="SSF57997">
    <property type="entry name" value="Tropomyosin"/>
    <property type="match status" value="1"/>
</dbReference>
<dbReference type="PANTHER" id="PTHR38753">
    <property type="entry name" value="SLR1441 PROTEIN"/>
    <property type="match status" value="1"/>
</dbReference>
<reference evidence="2" key="2">
    <citation type="journal article" date="2012" name="PLoS ONE">
        <title>A Deeply Branching Thermophilic Bacterium with an Ancient Acetyl-CoA Pathway Dominates a Subsurface Ecosystem.</title>
        <authorList>
            <person name="Takami H."/>
            <person name="Noguchi H."/>
            <person name="Takaki Y."/>
            <person name="Uchiyama I."/>
            <person name="Toyoda A."/>
            <person name="Nishi S."/>
            <person name="Chee G.-J."/>
            <person name="Arai W."/>
            <person name="Nunoura T."/>
            <person name="Itoh T."/>
            <person name="Hattori M."/>
            <person name="Takai K."/>
        </authorList>
    </citation>
    <scope>NUCLEOTIDE SEQUENCE</scope>
</reference>
<evidence type="ECO:0000313" key="2">
    <source>
        <dbReference type="EMBL" id="BAL52763.1"/>
    </source>
</evidence>
<dbReference type="EMBL" id="AP011639">
    <property type="protein sequence ID" value="BAL52763.1"/>
    <property type="molecule type" value="Genomic_DNA"/>
</dbReference>
<proteinExistence type="predicted"/>
<dbReference type="PANTHER" id="PTHR38753:SF1">
    <property type="entry name" value="SLR1441 PROTEIN"/>
    <property type="match status" value="1"/>
</dbReference>
<gene>
    <name evidence="2" type="ORF">HGMM_F03C01C04</name>
</gene>
<organism evidence="2">
    <name type="scientific">uncultured Acidobacteriota bacterium</name>
    <dbReference type="NCBI Taxonomy" id="171953"/>
    <lineage>
        <taxon>Bacteria</taxon>
        <taxon>Pseudomonadati</taxon>
        <taxon>Acidobacteriota</taxon>
        <taxon>environmental samples</taxon>
    </lineage>
</organism>
<reference evidence="2" key="1">
    <citation type="journal article" date="2005" name="Environ. Microbiol.">
        <title>Genetic and functional properties of uncultivated thermophilic crenarchaeotes from a subsurface gold mine as revealed by analysis of genome fragments.</title>
        <authorList>
            <person name="Nunoura T."/>
            <person name="Hirayama H."/>
            <person name="Takami H."/>
            <person name="Oida H."/>
            <person name="Nishi S."/>
            <person name="Shimamura S."/>
            <person name="Suzuki Y."/>
            <person name="Inagaki F."/>
            <person name="Takai K."/>
            <person name="Nealson K.H."/>
            <person name="Horikoshi K."/>
        </authorList>
    </citation>
    <scope>NUCLEOTIDE SEQUENCE</scope>
</reference>
<dbReference type="AlphaFoldDB" id="H5S9C7"/>
<dbReference type="Gene3D" id="1.20.5.170">
    <property type="match status" value="1"/>
</dbReference>